<dbReference type="InterPro" id="IPR007049">
    <property type="entry name" value="Carb-sel_porin_OprB"/>
</dbReference>
<dbReference type="GO" id="GO:0015288">
    <property type="term" value="F:porin activity"/>
    <property type="evidence" value="ECO:0007669"/>
    <property type="project" value="InterPro"/>
</dbReference>
<evidence type="ECO:0000256" key="1">
    <source>
        <dbReference type="ARBA" id="ARBA00008769"/>
    </source>
</evidence>
<organism evidence="4 5">
    <name type="scientific">Trichormus variabilis SAG 1403-4b</name>
    <dbReference type="NCBI Taxonomy" id="447716"/>
    <lineage>
        <taxon>Bacteria</taxon>
        <taxon>Bacillati</taxon>
        <taxon>Cyanobacteriota</taxon>
        <taxon>Cyanophyceae</taxon>
        <taxon>Nostocales</taxon>
        <taxon>Nostocaceae</taxon>
        <taxon>Trichormus</taxon>
    </lineage>
</organism>
<dbReference type="PROSITE" id="PS51272">
    <property type="entry name" value="SLH"/>
    <property type="match status" value="1"/>
</dbReference>
<evidence type="ECO:0000256" key="2">
    <source>
        <dbReference type="RuleBase" id="RU363072"/>
    </source>
</evidence>
<proteinExistence type="inferred from homology"/>
<dbReference type="InterPro" id="IPR038673">
    <property type="entry name" value="OprB_sf"/>
</dbReference>
<evidence type="ECO:0000313" key="5">
    <source>
        <dbReference type="Proteomes" id="UP000276103"/>
    </source>
</evidence>
<dbReference type="GO" id="GO:0016020">
    <property type="term" value="C:membrane"/>
    <property type="evidence" value="ECO:0007669"/>
    <property type="project" value="InterPro"/>
</dbReference>
<dbReference type="NCBIfam" id="NF033921">
    <property type="entry name" value="por_somb"/>
    <property type="match status" value="1"/>
</dbReference>
<gene>
    <name evidence="4" type="ORF">DSM107003_50620</name>
</gene>
<protein>
    <submittedName>
        <fullName evidence="4">Porin</fullName>
    </submittedName>
</protein>
<dbReference type="InterPro" id="IPR051465">
    <property type="entry name" value="Cell_Envelope_Struct_Comp"/>
</dbReference>
<comment type="caution">
    <text evidence="4">The sequence shown here is derived from an EMBL/GenBank/DDBJ whole genome shotgun (WGS) entry which is preliminary data.</text>
</comment>
<evidence type="ECO:0000259" key="3">
    <source>
        <dbReference type="PROSITE" id="PS51272"/>
    </source>
</evidence>
<sequence length="557" mass="60768">MSVLLLVLAASTKTLASETREKNETISKETLSTVSINTFKSGNVTQIIAQKEPFSSSDESQVTSVSQLSDVQPTDWAFQALQSLVEKYGCIVGYPDNTFKGNRSLSRYEFAAGLNACLDQVTKLIASSTTNIATKQDLATLERLTEEFRPEIAQLRGRLDSLEARAAEIEANQFSTTTKLIGEVIFLTVDTFGDRANNTSADDTQDDTNTFLSYQARLNLQTSFTGKDQLTTGLTANNIPILASNTGTHMTRFSVDKSGTYADGSLYLASLFYRFPVGKNATVWIGPRTVNFPATTPTLNALNGSPSQGGISRFGQFNPTVYRPGFDGAGAAIAYKFNSKLQLNLSYIADNFKANQPDNGLFNDSSQAALAQLTFSPSKQFDLGLTYTRKYFPTNSGNNLTGGTGSAFARDPFRLNSTTVYATTSDNFGLQFNWKTSSKFHLGGWFGYTLAHQEVGGDNDATIINGALTLSFPDLFKQGNVGGITVGVPPKVTSNSFQVAGERREDKDTSLHIETFYRFRVNDNISVTPIFYLITTPEHNAANEPIWVGALRTSFTF</sequence>
<dbReference type="PANTHER" id="PTHR43308">
    <property type="entry name" value="OUTER MEMBRANE PROTEIN ALPHA-RELATED"/>
    <property type="match status" value="1"/>
</dbReference>
<comment type="similarity">
    <text evidence="1 2">Belongs to the OprB family.</text>
</comment>
<dbReference type="Gene3D" id="2.40.160.180">
    <property type="entry name" value="Carbohydrate-selective porin OprB"/>
    <property type="match status" value="1"/>
</dbReference>
<name>A0A3S1AHN7_ANAVA</name>
<reference evidence="4 5" key="1">
    <citation type="journal article" date="2019" name="Genome Biol. Evol.">
        <title>Day and night: Metabolic profiles and evolutionary relationships of six axenic non-marine cyanobacteria.</title>
        <authorList>
            <person name="Will S.E."/>
            <person name="Henke P."/>
            <person name="Boedeker C."/>
            <person name="Huang S."/>
            <person name="Brinkmann H."/>
            <person name="Rohde M."/>
            <person name="Jarek M."/>
            <person name="Friedl T."/>
            <person name="Seufert S."/>
            <person name="Schumacher M."/>
            <person name="Overmann J."/>
            <person name="Neumann-Schaal M."/>
            <person name="Petersen J."/>
        </authorList>
    </citation>
    <scope>NUCLEOTIDE SEQUENCE [LARGE SCALE GENOMIC DNA]</scope>
    <source>
        <strain evidence="4 5">SAG 1403-4b</strain>
    </source>
</reference>
<dbReference type="Pfam" id="PF00395">
    <property type="entry name" value="SLH"/>
    <property type="match status" value="1"/>
</dbReference>
<dbReference type="InterPro" id="IPR047684">
    <property type="entry name" value="Por_som-like"/>
</dbReference>
<evidence type="ECO:0000313" key="4">
    <source>
        <dbReference type="EMBL" id="RUS92432.1"/>
    </source>
</evidence>
<dbReference type="AlphaFoldDB" id="A0A3S1AHN7"/>
<dbReference type="InterPro" id="IPR001119">
    <property type="entry name" value="SLH_dom"/>
</dbReference>
<dbReference type="EMBL" id="RSCM01000029">
    <property type="protein sequence ID" value="RUS92432.1"/>
    <property type="molecule type" value="Genomic_DNA"/>
</dbReference>
<dbReference type="Pfam" id="PF04966">
    <property type="entry name" value="OprB"/>
    <property type="match status" value="1"/>
</dbReference>
<feature type="domain" description="SLH" evidence="3">
    <location>
        <begin position="64"/>
        <end position="128"/>
    </location>
</feature>
<dbReference type="GO" id="GO:0008643">
    <property type="term" value="P:carbohydrate transport"/>
    <property type="evidence" value="ECO:0007669"/>
    <property type="project" value="InterPro"/>
</dbReference>
<keyword evidence="5" id="KW-1185">Reference proteome</keyword>
<accession>A0A3S1AHN7</accession>
<dbReference type="Proteomes" id="UP000276103">
    <property type="component" value="Unassembled WGS sequence"/>
</dbReference>
<dbReference type="PANTHER" id="PTHR43308:SF1">
    <property type="entry name" value="OUTER MEMBRANE PROTEIN ALPHA"/>
    <property type="match status" value="1"/>
</dbReference>